<dbReference type="Pfam" id="PF02142">
    <property type="entry name" value="MGS"/>
    <property type="match status" value="1"/>
</dbReference>
<dbReference type="PANTHER" id="PTHR32027">
    <property type="entry name" value="CYTOSINE DEAMINASE"/>
    <property type="match status" value="1"/>
</dbReference>
<dbReference type="InterPro" id="IPR032466">
    <property type="entry name" value="Metal_Hydrolase"/>
</dbReference>
<dbReference type="RefSeq" id="WP_100921177.1">
    <property type="nucleotide sequence ID" value="NZ_CP020370.1"/>
</dbReference>
<dbReference type="InterPro" id="IPR036914">
    <property type="entry name" value="MGS-like_dom_sf"/>
</dbReference>
<feature type="domain" description="MGS-like" evidence="1">
    <location>
        <begin position="14"/>
        <end position="170"/>
    </location>
</feature>
<gene>
    <name evidence="2" type="ORF">THSYN_22760</name>
</gene>
<reference evidence="2 3" key="1">
    <citation type="submission" date="2017-03" db="EMBL/GenBank/DDBJ databases">
        <title>Complete genome sequence of Candidatus 'Thiodictyon syntrophicum' sp. nov. strain Cad16T, a photolithoautotroph purple sulfur bacterium isolated from an alpine meromictic lake.</title>
        <authorList>
            <person name="Luedin S.M."/>
            <person name="Pothier J.F."/>
            <person name="Danza F."/>
            <person name="Storelli N."/>
            <person name="Wittwer M."/>
            <person name="Tonolla M."/>
        </authorList>
    </citation>
    <scope>NUCLEOTIDE SEQUENCE [LARGE SCALE GENOMIC DNA]</scope>
    <source>
        <strain evidence="2 3">Cad16T</strain>
    </source>
</reference>
<evidence type="ECO:0000313" key="3">
    <source>
        <dbReference type="Proteomes" id="UP000232638"/>
    </source>
</evidence>
<dbReference type="InterPro" id="IPR011607">
    <property type="entry name" value="MGS-like_dom"/>
</dbReference>
<organism evidence="2 3">
    <name type="scientific">Candidatus Thiodictyon syntrophicum</name>
    <dbReference type="NCBI Taxonomy" id="1166950"/>
    <lineage>
        <taxon>Bacteria</taxon>
        <taxon>Pseudomonadati</taxon>
        <taxon>Pseudomonadota</taxon>
        <taxon>Gammaproteobacteria</taxon>
        <taxon>Chromatiales</taxon>
        <taxon>Chromatiaceae</taxon>
        <taxon>Thiodictyon</taxon>
    </lineage>
</organism>
<dbReference type="PROSITE" id="PS51855">
    <property type="entry name" value="MGS"/>
    <property type="match status" value="1"/>
</dbReference>
<dbReference type="AlphaFoldDB" id="A0A2K8UEH6"/>
<dbReference type="Gene3D" id="3.20.20.140">
    <property type="entry name" value="Metal-dependent hydrolases"/>
    <property type="match status" value="1"/>
</dbReference>
<dbReference type="InterPro" id="IPR013108">
    <property type="entry name" value="Amidohydro_3"/>
</dbReference>
<dbReference type="SUPFAM" id="SSF51556">
    <property type="entry name" value="Metallo-dependent hydrolases"/>
    <property type="match status" value="1"/>
</dbReference>
<dbReference type="OrthoDB" id="9815027at2"/>
<protein>
    <submittedName>
        <fullName evidence="2">Hydrolase</fullName>
    </submittedName>
</protein>
<dbReference type="Pfam" id="PF07969">
    <property type="entry name" value="Amidohydro_3"/>
    <property type="match status" value="1"/>
</dbReference>
<proteinExistence type="predicted"/>
<evidence type="ECO:0000259" key="1">
    <source>
        <dbReference type="PROSITE" id="PS51855"/>
    </source>
</evidence>
<evidence type="ECO:0000313" key="2">
    <source>
        <dbReference type="EMBL" id="AUB83491.1"/>
    </source>
</evidence>
<dbReference type="PANTHER" id="PTHR32027:SF0">
    <property type="entry name" value="CYTOSINE DEAMINASE"/>
    <property type="match status" value="1"/>
</dbReference>
<dbReference type="Gene3D" id="3.40.50.1380">
    <property type="entry name" value="Methylglyoxal synthase-like domain"/>
    <property type="match status" value="1"/>
</dbReference>
<dbReference type="InterPro" id="IPR052349">
    <property type="entry name" value="Metallo-hydrolase_Enzymes"/>
</dbReference>
<accession>A0A2K8UEH6</accession>
<dbReference type="Proteomes" id="UP000232638">
    <property type="component" value="Chromosome"/>
</dbReference>
<dbReference type="SMART" id="SM00851">
    <property type="entry name" value="MGS"/>
    <property type="match status" value="1"/>
</dbReference>
<dbReference type="SUPFAM" id="SSF52335">
    <property type="entry name" value="Methylglyoxal synthase-like"/>
    <property type="match status" value="1"/>
</dbReference>
<keyword evidence="3" id="KW-1185">Reference proteome</keyword>
<dbReference type="KEGG" id="tsy:THSYN_22760"/>
<dbReference type="EMBL" id="CP020370">
    <property type="protein sequence ID" value="AUB83491.1"/>
    <property type="molecule type" value="Genomic_DNA"/>
</dbReference>
<keyword evidence="2" id="KW-0378">Hydrolase</keyword>
<dbReference type="NCBIfam" id="NF005365">
    <property type="entry name" value="PRK06886.1"/>
    <property type="match status" value="1"/>
</dbReference>
<sequence>MHEDISLEAVAFNLKLLGKTPTNVLVSAGKPSDKEAMLPGLRRLKEANVQLYATPGTSRFLVKHGIANILLHKINDAQLPNIRSFLDTNRFDMVVNVLTGNNDYDEASDCNLIRSLSIEAGIPIYTDAEVAMIAIREMLRKHQAGQYRYKLSDPTEPWNLKRDFLRRVAAKGGFACHHAHFDKAYLISTENLKLGQVDMQAKWKLYKYLKENYTPEDLLERMERAVRKMIAQGVTYCRTFVDADTTVGQMPIDAALLLKERFRDQIRLEIAVQPLQGVLEPDSQGEFVRACEKADVIGGLPSKDRPQPEKHLDFIFSLARELNKPVDVHVDQENNPDEVETELLALKTMEFGLHGRVRAVHGISLAAHDERYQRRVIAMCREAAVAFIVCPSAALSMRQLSDRTAPIHNSIAPVTTLLHHGVRVVMGVDNIYDLFMPLVDGDMWVECRLLMEATRYYDIDVVSSMATDKSGFAVPPGAPMA</sequence>
<dbReference type="GO" id="GO:0016814">
    <property type="term" value="F:hydrolase activity, acting on carbon-nitrogen (but not peptide) bonds, in cyclic amidines"/>
    <property type="evidence" value="ECO:0007669"/>
    <property type="project" value="TreeGrafter"/>
</dbReference>
<name>A0A2K8UEH6_9GAMM</name>